<dbReference type="Proteomes" id="UP000258309">
    <property type="component" value="Unassembled WGS sequence"/>
</dbReference>
<dbReference type="SMART" id="SM00886">
    <property type="entry name" value="Dabb"/>
    <property type="match status" value="1"/>
</dbReference>
<evidence type="ECO:0000259" key="2">
    <source>
        <dbReference type="PROSITE" id="PS51502"/>
    </source>
</evidence>
<dbReference type="AlphaFoldDB" id="A0A3E2GZB1"/>
<dbReference type="InterPro" id="IPR044662">
    <property type="entry name" value="HS1/DABB1-like"/>
</dbReference>
<evidence type="ECO:0000313" key="4">
    <source>
        <dbReference type="Proteomes" id="UP000258309"/>
    </source>
</evidence>
<comment type="subunit">
    <text evidence="1">Homodimer.</text>
</comment>
<dbReference type="InterPro" id="IPR013097">
    <property type="entry name" value="Dabb"/>
</dbReference>
<comment type="caution">
    <text evidence="3">The sequence shown here is derived from an EMBL/GenBank/DDBJ whole genome shotgun (WGS) entry which is preliminary data.</text>
</comment>
<dbReference type="SUPFAM" id="SSF54909">
    <property type="entry name" value="Dimeric alpha+beta barrel"/>
    <property type="match status" value="1"/>
</dbReference>
<dbReference type="STRING" id="5539.A0A3E2GZB1"/>
<dbReference type="InterPro" id="IPR036291">
    <property type="entry name" value="NAD(P)-bd_dom_sf"/>
</dbReference>
<name>A0A3E2GZB1_SCYLI</name>
<accession>A0A3E2GZB1</accession>
<keyword evidence="4" id="KW-1185">Reference proteome</keyword>
<feature type="non-terminal residue" evidence="3">
    <location>
        <position position="253"/>
    </location>
</feature>
<protein>
    <recommendedName>
        <fullName evidence="2">Stress-response A/B barrel domain-containing protein</fullName>
    </recommendedName>
</protein>
<dbReference type="OrthoDB" id="3535423at2759"/>
<sequence length="253" mass="28591">MTVFHIVLIQFQPTVNSTQIQDLCNDCIALKETCLHPDTNKPYLKSMALGKDVSIEGLNGDFTHAFIAEFDSLADRDYYVKTDPSHKDFVKKIAATWTKGHTIDIEPGKSLGKPHMQDNDEARRIIVDYTLAAVKVFNPSSATKKKFHFIYLSGGASERDQTKPLWFMQDYRRVRGQIENELMSFAKAHPDTFETSIMRPGFVLAKETNFRDLIRGLGPSTRVDTLATAMIRTALDGSKYQIVENPDIAKIRS</sequence>
<dbReference type="PANTHER" id="PTHR33178:SF10">
    <property type="entry name" value="STRESS-RESPONSE A_B BARREL DOMAIN-CONTAINING PROTEIN"/>
    <property type="match status" value="1"/>
</dbReference>
<evidence type="ECO:0000313" key="3">
    <source>
        <dbReference type="EMBL" id="RFU26302.1"/>
    </source>
</evidence>
<dbReference type="PANTHER" id="PTHR33178">
    <property type="match status" value="1"/>
</dbReference>
<dbReference type="Pfam" id="PF07876">
    <property type="entry name" value="Dabb"/>
    <property type="match status" value="1"/>
</dbReference>
<reference evidence="3 4" key="1">
    <citation type="submission" date="2018-05" db="EMBL/GenBank/DDBJ databases">
        <title>Draft genome sequence of Scytalidium lignicola DSM 105466, a ubiquitous saprotrophic fungus.</title>
        <authorList>
            <person name="Buettner E."/>
            <person name="Gebauer A.M."/>
            <person name="Hofrichter M."/>
            <person name="Liers C."/>
            <person name="Kellner H."/>
        </authorList>
    </citation>
    <scope>NUCLEOTIDE SEQUENCE [LARGE SCALE GENOMIC DNA]</scope>
    <source>
        <strain evidence="3 4">DSM 105466</strain>
    </source>
</reference>
<evidence type="ECO:0000256" key="1">
    <source>
        <dbReference type="ARBA" id="ARBA00011738"/>
    </source>
</evidence>
<dbReference type="SUPFAM" id="SSF51735">
    <property type="entry name" value="NAD(P)-binding Rossmann-fold domains"/>
    <property type="match status" value="1"/>
</dbReference>
<dbReference type="EMBL" id="NCSJ02000270">
    <property type="protein sequence ID" value="RFU26302.1"/>
    <property type="molecule type" value="Genomic_DNA"/>
</dbReference>
<organism evidence="3 4">
    <name type="scientific">Scytalidium lignicola</name>
    <name type="common">Hyphomycete</name>
    <dbReference type="NCBI Taxonomy" id="5539"/>
    <lineage>
        <taxon>Eukaryota</taxon>
        <taxon>Fungi</taxon>
        <taxon>Dikarya</taxon>
        <taxon>Ascomycota</taxon>
        <taxon>Pezizomycotina</taxon>
        <taxon>Leotiomycetes</taxon>
        <taxon>Leotiomycetes incertae sedis</taxon>
        <taxon>Scytalidium</taxon>
    </lineage>
</organism>
<dbReference type="PROSITE" id="PS51502">
    <property type="entry name" value="S_R_A_B_BARREL"/>
    <property type="match status" value="1"/>
</dbReference>
<gene>
    <name evidence="3" type="ORF">B7463_g10032</name>
</gene>
<feature type="non-terminal residue" evidence="3">
    <location>
        <position position="1"/>
    </location>
</feature>
<dbReference type="InterPro" id="IPR011008">
    <property type="entry name" value="Dimeric_a/b-barrel"/>
</dbReference>
<dbReference type="Gene3D" id="3.30.70.100">
    <property type="match status" value="1"/>
</dbReference>
<feature type="domain" description="Stress-response A/B barrel" evidence="2">
    <location>
        <begin position="3"/>
        <end position="105"/>
    </location>
</feature>
<proteinExistence type="predicted"/>